<evidence type="ECO:0000256" key="2">
    <source>
        <dbReference type="ARBA" id="ARBA00022699"/>
    </source>
</evidence>
<organism evidence="12 13">
    <name type="scientific">Podarcis lilfordi</name>
    <name type="common">Lilford's wall lizard</name>
    <dbReference type="NCBI Taxonomy" id="74358"/>
    <lineage>
        <taxon>Eukaryota</taxon>
        <taxon>Metazoa</taxon>
        <taxon>Chordata</taxon>
        <taxon>Craniata</taxon>
        <taxon>Vertebrata</taxon>
        <taxon>Euteleostomi</taxon>
        <taxon>Lepidosauria</taxon>
        <taxon>Squamata</taxon>
        <taxon>Bifurcata</taxon>
        <taxon>Unidentata</taxon>
        <taxon>Episquamata</taxon>
        <taxon>Laterata</taxon>
        <taxon>Lacertibaenia</taxon>
        <taxon>Lacertidae</taxon>
        <taxon>Podarcis</taxon>
    </lineage>
</organism>
<dbReference type="InterPro" id="IPR013320">
    <property type="entry name" value="ConA-like_dom_sf"/>
</dbReference>
<dbReference type="Gene3D" id="3.30.40.10">
    <property type="entry name" value="Zinc/RING finger domain, C3HC4 (zinc finger)"/>
    <property type="match status" value="1"/>
</dbReference>
<evidence type="ECO:0000256" key="3">
    <source>
        <dbReference type="ARBA" id="ARBA00022723"/>
    </source>
</evidence>
<feature type="coiled-coil region" evidence="8">
    <location>
        <begin position="170"/>
        <end position="201"/>
    </location>
</feature>
<evidence type="ECO:0000256" key="1">
    <source>
        <dbReference type="ARBA" id="ARBA00009651"/>
    </source>
</evidence>
<dbReference type="PROSITE" id="PS50188">
    <property type="entry name" value="B302_SPRY"/>
    <property type="match status" value="1"/>
</dbReference>
<keyword evidence="3" id="KW-0479">Metal-binding</keyword>
<dbReference type="CDD" id="cd16594">
    <property type="entry name" value="RING-HC_TRIM7-like_C-IV"/>
    <property type="match status" value="1"/>
</dbReference>
<gene>
    <name evidence="12" type="ORF">PODLI_1B000327</name>
</gene>
<keyword evidence="2" id="KW-0528">Neurotoxin</keyword>
<dbReference type="Pfam" id="PF15227">
    <property type="entry name" value="zf-C3HC4_4"/>
    <property type="match status" value="1"/>
</dbReference>
<evidence type="ECO:0000313" key="12">
    <source>
        <dbReference type="EMBL" id="CAI5768168.1"/>
    </source>
</evidence>
<comment type="similarity">
    <text evidence="1">Belongs to the ohanin/vespryn family.</text>
</comment>
<evidence type="ECO:0000259" key="11">
    <source>
        <dbReference type="PROSITE" id="PS50188"/>
    </source>
</evidence>
<evidence type="ECO:0000256" key="5">
    <source>
        <dbReference type="ARBA" id="ARBA00022833"/>
    </source>
</evidence>
<evidence type="ECO:0000256" key="7">
    <source>
        <dbReference type="PROSITE-ProRule" id="PRU00024"/>
    </source>
</evidence>
<dbReference type="InterPro" id="IPR001870">
    <property type="entry name" value="B30.2/SPRY"/>
</dbReference>
<dbReference type="Pfam" id="PF00622">
    <property type="entry name" value="SPRY"/>
    <property type="match status" value="1"/>
</dbReference>
<dbReference type="PROSITE" id="PS50119">
    <property type="entry name" value="ZF_BBOX"/>
    <property type="match status" value="1"/>
</dbReference>
<accession>A0AA35K0P0</accession>
<dbReference type="InterPro" id="IPR013083">
    <property type="entry name" value="Znf_RING/FYVE/PHD"/>
</dbReference>
<keyword evidence="2" id="KW-0800">Toxin</keyword>
<dbReference type="GO" id="GO:0008270">
    <property type="term" value="F:zinc ion binding"/>
    <property type="evidence" value="ECO:0007669"/>
    <property type="project" value="UniProtKB-KW"/>
</dbReference>
<evidence type="ECO:0000256" key="4">
    <source>
        <dbReference type="ARBA" id="ARBA00022771"/>
    </source>
</evidence>
<reference evidence="12" key="1">
    <citation type="submission" date="2022-12" db="EMBL/GenBank/DDBJ databases">
        <authorList>
            <person name="Alioto T."/>
            <person name="Alioto T."/>
            <person name="Gomez Garrido J."/>
        </authorList>
    </citation>
    <scope>NUCLEOTIDE SEQUENCE</scope>
</reference>
<dbReference type="SMART" id="SM00449">
    <property type="entry name" value="SPRY"/>
    <property type="match status" value="1"/>
</dbReference>
<dbReference type="PRINTS" id="PR01407">
    <property type="entry name" value="BUTYPHLNCDUF"/>
</dbReference>
<dbReference type="SUPFAM" id="SSF49899">
    <property type="entry name" value="Concanavalin A-like lectins/glucanases"/>
    <property type="match status" value="1"/>
</dbReference>
<dbReference type="InterPro" id="IPR043136">
    <property type="entry name" value="B30.2/SPRY_sf"/>
</dbReference>
<dbReference type="InterPro" id="IPR006574">
    <property type="entry name" value="PRY"/>
</dbReference>
<name>A0AA35K0P0_9SAUR</name>
<dbReference type="Proteomes" id="UP001178461">
    <property type="component" value="Chromosome 2"/>
</dbReference>
<dbReference type="Gene3D" id="3.30.160.60">
    <property type="entry name" value="Classic Zinc Finger"/>
    <property type="match status" value="1"/>
</dbReference>
<evidence type="ECO:0000256" key="6">
    <source>
        <dbReference type="ARBA" id="ARBA00034460"/>
    </source>
</evidence>
<dbReference type="InterPro" id="IPR017907">
    <property type="entry name" value="Znf_RING_CS"/>
</dbReference>
<dbReference type="SMART" id="SM00184">
    <property type="entry name" value="RING"/>
    <property type="match status" value="1"/>
</dbReference>
<evidence type="ECO:0000256" key="8">
    <source>
        <dbReference type="SAM" id="Coils"/>
    </source>
</evidence>
<dbReference type="PROSITE" id="PS50089">
    <property type="entry name" value="ZF_RING_2"/>
    <property type="match status" value="1"/>
</dbReference>
<dbReference type="SUPFAM" id="SSF57845">
    <property type="entry name" value="B-box zinc-binding domain"/>
    <property type="match status" value="1"/>
</dbReference>
<protein>
    <submittedName>
        <fullName evidence="12">Finger RFP-like</fullName>
    </submittedName>
</protein>
<keyword evidence="13" id="KW-1185">Reference proteome</keyword>
<dbReference type="InterPro" id="IPR003877">
    <property type="entry name" value="SPRY_dom"/>
</dbReference>
<dbReference type="Gene3D" id="2.60.120.920">
    <property type="match status" value="1"/>
</dbReference>
<dbReference type="PANTHER" id="PTHR24103">
    <property type="entry name" value="E3 UBIQUITIN-PROTEIN LIGASE TRIM"/>
    <property type="match status" value="1"/>
</dbReference>
<feature type="domain" description="RING-type" evidence="9">
    <location>
        <begin position="15"/>
        <end position="56"/>
    </location>
</feature>
<dbReference type="InterPro" id="IPR000315">
    <property type="entry name" value="Znf_B-box"/>
</dbReference>
<keyword evidence="8" id="KW-0175">Coiled coil</keyword>
<keyword evidence="5" id="KW-0862">Zinc</keyword>
<dbReference type="InterPro" id="IPR050143">
    <property type="entry name" value="TRIM/RBCC"/>
</dbReference>
<evidence type="ECO:0000259" key="9">
    <source>
        <dbReference type="PROSITE" id="PS50089"/>
    </source>
</evidence>
<feature type="domain" description="B30.2/SPRY" evidence="11">
    <location>
        <begin position="309"/>
        <end position="496"/>
    </location>
</feature>
<dbReference type="InterPro" id="IPR003879">
    <property type="entry name" value="Butyrophylin_SPRY"/>
</dbReference>
<sequence>MAETPRKRLRFEATCPVCLAYFADPVTLDCGHNFCQGCISTCWEEAGTETRCPQCRAAVGRDFKSNRSLASIVEIAKQLNSMGLEGPKCVTHKAPMNLFCKDHEIFFCLLCDAAQQHPCKAVVPIDQAVEEYKALLQTLLPFRRMLLSVYAISVPGRLSQCRRYYISQVLKEGRETILQYTENLENESQDLLELMKEEKEKIVAEFGKLYQSLRDQEKLLLQDMVNVEKCLAVIKKSCLSRFSEELASLGGFIQDMEEVRQKPEIEFLQEAKSILQRYDKKKQFENPFFFYTVLKWRIEEFRDRNVCLNSIVQELRGGLTGFNAATETITLDPKTASPQLIMSRDFKSVRHGGKDPDLSTNPERIYDDWPFVMGSQALRGGRYTWQVFLGSEGDWAVGVSQKNGSSTPKRNEIWQVGKWDGEHWASCPSCYRDHSLPFSEEIQRIRVVLNCRVGQLVFYDADSGAELTEFKDVNFGGRDAFPFFRLSEKGYIALIS</sequence>
<keyword evidence="4 7" id="KW-0863">Zinc-finger</keyword>
<evidence type="ECO:0000313" key="13">
    <source>
        <dbReference type="Proteomes" id="UP001178461"/>
    </source>
</evidence>
<evidence type="ECO:0000259" key="10">
    <source>
        <dbReference type="PROSITE" id="PS50119"/>
    </source>
</evidence>
<dbReference type="AlphaFoldDB" id="A0AA35K0P0"/>
<dbReference type="SUPFAM" id="SSF57850">
    <property type="entry name" value="RING/U-box"/>
    <property type="match status" value="1"/>
</dbReference>
<dbReference type="Pfam" id="PF13765">
    <property type="entry name" value="PRY"/>
    <property type="match status" value="1"/>
</dbReference>
<dbReference type="EMBL" id="OX395127">
    <property type="protein sequence ID" value="CAI5768168.1"/>
    <property type="molecule type" value="Genomic_DNA"/>
</dbReference>
<feature type="domain" description="B box-type" evidence="10">
    <location>
        <begin position="89"/>
        <end position="125"/>
    </location>
</feature>
<dbReference type="SMART" id="SM00589">
    <property type="entry name" value="PRY"/>
    <property type="match status" value="1"/>
</dbReference>
<dbReference type="InterPro" id="IPR001841">
    <property type="entry name" value="Znf_RING"/>
</dbReference>
<proteinExistence type="inferred from homology"/>
<dbReference type="PROSITE" id="PS00518">
    <property type="entry name" value="ZF_RING_1"/>
    <property type="match status" value="1"/>
</dbReference>
<comment type="function">
    <text evidence="6">Neurotoxin that produces dose-dependent hypolocomotion and hyperalgesia in mice. May directly act on the central nervous system, as it is 6500-fold more potent when administered intracerebroventricularly than intraperitoneal.</text>
</comment>